<dbReference type="InterPro" id="IPR050196">
    <property type="entry name" value="Cytochrome_P450_Monoox"/>
</dbReference>
<evidence type="ECO:0000256" key="2">
    <source>
        <dbReference type="ARBA" id="ARBA00022617"/>
    </source>
</evidence>
<keyword evidence="2 7" id="KW-0349">Heme</keyword>
<proteinExistence type="inferred from homology"/>
<evidence type="ECO:0000256" key="6">
    <source>
        <dbReference type="ARBA" id="ARBA00023033"/>
    </source>
</evidence>
<keyword evidence="3 7" id="KW-0479">Metal-binding</keyword>
<sequence>MEIITSVGIILFLYFTYYYYSYFTRPNPLPGPFPLPFIGTLLQIGLEPHKWAEKNLNDSIDIWEFYAGPIRVIVPCDAKYVDKIYLSYNESKSLSKEAMFSKRGVAIYDEVGIQNGVVFNNDFHKWKRSRQFITKVLMSKKHHIEFLNSSQKIFKEYEKQWDKNDIITLDFSKWISLYKAKVTIATVIGQPLYNLPSFDSISRAASEYVAMFAFLVFAPKIIISIFMFFGFNTIKKESVFLNGTIRSIIQKRRDKIMSGSTPNFNLLDLLLITNSSSNSEGYIEGEQPMNDEEIETNLAEIIAASIETTGNAFCFLVYNVAKNPLNHEKLCAEIFKIFGSDTNSMVTYETLEKCHYVDALVKETLRNSNPVPYNLRVLDGDDSTDKFHWSPGTWFLIDNQRIMNNPKYWNEPMKFNPGRFLSEEHGGTNEFSNMCKNGYVPFGGGLIICPGRNIAIIELKLLAILFFRKYNIELVNNESIKYVYRTANQVHDFMIKISQKKKNNIVYNSFGFKDQPY</sequence>
<dbReference type="GO" id="GO:0005506">
    <property type="term" value="F:iron ion binding"/>
    <property type="evidence" value="ECO:0007669"/>
    <property type="project" value="InterPro"/>
</dbReference>
<evidence type="ECO:0000256" key="1">
    <source>
        <dbReference type="ARBA" id="ARBA00010617"/>
    </source>
</evidence>
<keyword evidence="8" id="KW-1133">Transmembrane helix</keyword>
<dbReference type="AlphaFoldDB" id="A0A8H3WTZ2"/>
<dbReference type="PRINTS" id="PR00463">
    <property type="entry name" value="EP450I"/>
</dbReference>
<evidence type="ECO:0000256" key="8">
    <source>
        <dbReference type="SAM" id="Phobius"/>
    </source>
</evidence>
<gene>
    <name evidence="9" type="ORF">F8M41_015536</name>
</gene>
<dbReference type="SUPFAM" id="SSF48264">
    <property type="entry name" value="Cytochrome P450"/>
    <property type="match status" value="1"/>
</dbReference>
<comment type="caution">
    <text evidence="9">The sequence shown here is derived from an EMBL/GenBank/DDBJ whole genome shotgun (WGS) entry which is preliminary data.</text>
</comment>
<dbReference type="InterPro" id="IPR001128">
    <property type="entry name" value="Cyt_P450"/>
</dbReference>
<feature type="transmembrane region" description="Helical" evidence="8">
    <location>
        <begin position="208"/>
        <end position="231"/>
    </location>
</feature>
<comment type="cofactor">
    <cofactor evidence="7">
        <name>heme</name>
        <dbReference type="ChEBI" id="CHEBI:30413"/>
    </cofactor>
</comment>
<evidence type="ECO:0000256" key="3">
    <source>
        <dbReference type="ARBA" id="ARBA00022723"/>
    </source>
</evidence>
<feature type="binding site" description="axial binding residue" evidence="7">
    <location>
        <position position="449"/>
    </location>
    <ligand>
        <name>heme</name>
        <dbReference type="ChEBI" id="CHEBI:30413"/>
    </ligand>
    <ligandPart>
        <name>Fe</name>
        <dbReference type="ChEBI" id="CHEBI:18248"/>
    </ligandPart>
</feature>
<keyword evidence="10" id="KW-1185">Reference proteome</keyword>
<evidence type="ECO:0000256" key="7">
    <source>
        <dbReference type="PIRSR" id="PIRSR602401-1"/>
    </source>
</evidence>
<protein>
    <submittedName>
        <fullName evidence="9">Cytochrome P450</fullName>
    </submittedName>
</protein>
<dbReference type="Gene3D" id="1.10.630.10">
    <property type="entry name" value="Cytochrome P450"/>
    <property type="match status" value="1"/>
</dbReference>
<evidence type="ECO:0000313" key="10">
    <source>
        <dbReference type="Proteomes" id="UP000439903"/>
    </source>
</evidence>
<keyword evidence="8" id="KW-0472">Membrane</keyword>
<dbReference type="Proteomes" id="UP000439903">
    <property type="component" value="Unassembled WGS sequence"/>
</dbReference>
<feature type="transmembrane region" description="Helical" evidence="8">
    <location>
        <begin position="6"/>
        <end position="23"/>
    </location>
</feature>
<keyword evidence="5 7" id="KW-0408">Iron</keyword>
<organism evidence="9 10">
    <name type="scientific">Gigaspora margarita</name>
    <dbReference type="NCBI Taxonomy" id="4874"/>
    <lineage>
        <taxon>Eukaryota</taxon>
        <taxon>Fungi</taxon>
        <taxon>Fungi incertae sedis</taxon>
        <taxon>Mucoromycota</taxon>
        <taxon>Glomeromycotina</taxon>
        <taxon>Glomeromycetes</taxon>
        <taxon>Diversisporales</taxon>
        <taxon>Gigasporaceae</taxon>
        <taxon>Gigaspora</taxon>
    </lineage>
</organism>
<dbReference type="InterPro" id="IPR036396">
    <property type="entry name" value="Cyt_P450_sf"/>
</dbReference>
<keyword evidence="4" id="KW-0560">Oxidoreductase</keyword>
<dbReference type="GO" id="GO:0004497">
    <property type="term" value="F:monooxygenase activity"/>
    <property type="evidence" value="ECO:0007669"/>
    <property type="project" value="UniProtKB-KW"/>
</dbReference>
<evidence type="ECO:0000256" key="5">
    <source>
        <dbReference type="ARBA" id="ARBA00023004"/>
    </source>
</evidence>
<dbReference type="InterPro" id="IPR002401">
    <property type="entry name" value="Cyt_P450_E_grp-I"/>
</dbReference>
<reference evidence="9 10" key="1">
    <citation type="journal article" date="2019" name="Environ. Microbiol.">
        <title>At the nexus of three kingdoms: the genome of the mycorrhizal fungus Gigaspora margarita provides insights into plant, endobacterial and fungal interactions.</title>
        <authorList>
            <person name="Venice F."/>
            <person name="Ghignone S."/>
            <person name="Salvioli di Fossalunga A."/>
            <person name="Amselem J."/>
            <person name="Novero M."/>
            <person name="Xianan X."/>
            <person name="Sedzielewska Toro K."/>
            <person name="Morin E."/>
            <person name="Lipzen A."/>
            <person name="Grigoriev I.V."/>
            <person name="Henrissat B."/>
            <person name="Martin F.M."/>
            <person name="Bonfante P."/>
        </authorList>
    </citation>
    <scope>NUCLEOTIDE SEQUENCE [LARGE SCALE GENOMIC DNA]</scope>
    <source>
        <strain evidence="9 10">BEG34</strain>
    </source>
</reference>
<evidence type="ECO:0000313" key="9">
    <source>
        <dbReference type="EMBL" id="KAF0348425.1"/>
    </source>
</evidence>
<accession>A0A8H3WTZ2</accession>
<dbReference type="CDD" id="cd00302">
    <property type="entry name" value="cytochrome_P450"/>
    <property type="match status" value="1"/>
</dbReference>
<dbReference type="PANTHER" id="PTHR24291:SF50">
    <property type="entry name" value="BIFUNCTIONAL ALBAFLAVENONE MONOOXYGENASE_TERPENE SYNTHASE"/>
    <property type="match status" value="1"/>
</dbReference>
<dbReference type="GO" id="GO:0020037">
    <property type="term" value="F:heme binding"/>
    <property type="evidence" value="ECO:0007669"/>
    <property type="project" value="InterPro"/>
</dbReference>
<dbReference type="PRINTS" id="PR00385">
    <property type="entry name" value="P450"/>
</dbReference>
<dbReference type="OrthoDB" id="2369577at2759"/>
<dbReference type="EMBL" id="WTPW01003270">
    <property type="protein sequence ID" value="KAF0348425.1"/>
    <property type="molecule type" value="Genomic_DNA"/>
</dbReference>
<evidence type="ECO:0000256" key="4">
    <source>
        <dbReference type="ARBA" id="ARBA00023002"/>
    </source>
</evidence>
<name>A0A8H3WTZ2_GIGMA</name>
<keyword evidence="6" id="KW-0503">Monooxygenase</keyword>
<keyword evidence="8" id="KW-0812">Transmembrane</keyword>
<dbReference type="PANTHER" id="PTHR24291">
    <property type="entry name" value="CYTOCHROME P450 FAMILY 4"/>
    <property type="match status" value="1"/>
</dbReference>
<comment type="similarity">
    <text evidence="1">Belongs to the cytochrome P450 family.</text>
</comment>
<dbReference type="Pfam" id="PF00067">
    <property type="entry name" value="p450"/>
    <property type="match status" value="1"/>
</dbReference>
<dbReference type="GO" id="GO:0016705">
    <property type="term" value="F:oxidoreductase activity, acting on paired donors, with incorporation or reduction of molecular oxygen"/>
    <property type="evidence" value="ECO:0007669"/>
    <property type="project" value="InterPro"/>
</dbReference>